<dbReference type="PANTHER" id="PTHR10566">
    <property type="entry name" value="CHAPERONE-ACTIVITY OF BC1 COMPLEX CABC1 -RELATED"/>
    <property type="match status" value="1"/>
</dbReference>
<dbReference type="GO" id="GO:0005524">
    <property type="term" value="F:ATP binding"/>
    <property type="evidence" value="ECO:0007669"/>
    <property type="project" value="InterPro"/>
</dbReference>
<dbReference type="EMBL" id="FNGW01000006">
    <property type="protein sequence ID" value="SDM20290.1"/>
    <property type="molecule type" value="Genomic_DNA"/>
</dbReference>
<feature type="domain" description="Protein kinase" evidence="3">
    <location>
        <begin position="123"/>
        <end position="426"/>
    </location>
</feature>
<accession>A0A1G9RB24</accession>
<dbReference type="InterPro" id="IPR011009">
    <property type="entry name" value="Kinase-like_dom_sf"/>
</dbReference>
<organism evidence="4 5">
    <name type="scientific">Romboutsia lituseburensis DSM 797</name>
    <dbReference type="NCBI Taxonomy" id="1121325"/>
    <lineage>
        <taxon>Bacteria</taxon>
        <taxon>Bacillati</taxon>
        <taxon>Bacillota</taxon>
        <taxon>Clostridia</taxon>
        <taxon>Peptostreptococcales</taxon>
        <taxon>Peptostreptococcaceae</taxon>
        <taxon>Romboutsia</taxon>
    </lineage>
</organism>
<dbReference type="Proteomes" id="UP000199068">
    <property type="component" value="Unassembled WGS sequence"/>
</dbReference>
<dbReference type="PROSITE" id="PS50011">
    <property type="entry name" value="PROTEIN_KINASE_DOM"/>
    <property type="match status" value="1"/>
</dbReference>
<reference evidence="4 5" key="1">
    <citation type="submission" date="2016-10" db="EMBL/GenBank/DDBJ databases">
        <authorList>
            <person name="de Groot N.N."/>
        </authorList>
    </citation>
    <scope>NUCLEOTIDE SEQUENCE [LARGE SCALE GENOMIC DNA]</scope>
    <source>
        <strain evidence="4 5">DSM 797</strain>
    </source>
</reference>
<sequence length="554" mass="63766">MRVSYKNLKRYKEIVHILIKYGFSFIVEKLNIEGVAYRIPITNPSDEIKNMSTGEKIRRAIEELGPTYIKLGQILSTRKDLLDQDIIDELSKLRDSVEPYDTNIAKEIFKHEVGLDIEKVFIDFNDKPLAAASIGQAYEAKLQTGESVIVKIQRPNIEETIKSDLEILKTMAVALKDFNKDIEVDLIQIVEEFQTQLLRELDYNFEAINAIKFRKIFRDSSEVYIPEIYGEYSTKRVLVMEKINGVKLSDIKKIRSNGWNTKNISDIGVRSLFKQIFEHGFFHADPHPGNIFVLGENTISYIDFGMIGIVDKKTLNLLNEVAIAVIEKNVDRVIYILMEMDALNTEIDISGLRQDLLYLMHYYYDVPIDKISIGDIMNEVFRFFRKYKVSIPSQLATLAKTVITLEGTGRELNPDFSVSSIGKEFMKYYYVNKFNPQRVFMNTKHATEEMILDIKTLPKQMRGILRNIEKNNIKIQIDDVKFESLERRITDLTTQISLSLVLASIVVGSSLIIASPNINGNSWIRLTALSGFFISFIIGLLLVIKIFRSQYRKK</sequence>
<dbReference type="STRING" id="1121325.SAMN04515677_106172"/>
<name>A0A1G9RB24_9FIRM</name>
<gene>
    <name evidence="4" type="ORF">SAMN04515677_106172</name>
</gene>
<evidence type="ECO:0000313" key="5">
    <source>
        <dbReference type="Proteomes" id="UP000199068"/>
    </source>
</evidence>
<dbReference type="SUPFAM" id="SSF56112">
    <property type="entry name" value="Protein kinase-like (PK-like)"/>
    <property type="match status" value="1"/>
</dbReference>
<protein>
    <submittedName>
        <fullName evidence="4">Ubiquinone biosynthesis protein</fullName>
    </submittedName>
</protein>
<dbReference type="RefSeq" id="WP_092726727.1">
    <property type="nucleotide sequence ID" value="NZ_FNGW01000006.1"/>
</dbReference>
<dbReference type="Pfam" id="PF03109">
    <property type="entry name" value="ABC1"/>
    <property type="match status" value="1"/>
</dbReference>
<keyword evidence="2" id="KW-1133">Transmembrane helix</keyword>
<keyword evidence="5" id="KW-1185">Reference proteome</keyword>
<dbReference type="AlphaFoldDB" id="A0A1G9RB24"/>
<dbReference type="InterPro" id="IPR004147">
    <property type="entry name" value="ABC1_dom"/>
</dbReference>
<evidence type="ECO:0000256" key="2">
    <source>
        <dbReference type="SAM" id="Phobius"/>
    </source>
</evidence>
<comment type="similarity">
    <text evidence="1">Belongs to the protein kinase superfamily. ADCK protein kinase family.</text>
</comment>
<dbReference type="GO" id="GO:0004672">
    <property type="term" value="F:protein kinase activity"/>
    <property type="evidence" value="ECO:0007669"/>
    <property type="project" value="InterPro"/>
</dbReference>
<keyword evidence="2" id="KW-0812">Transmembrane</keyword>
<evidence type="ECO:0000259" key="3">
    <source>
        <dbReference type="PROSITE" id="PS50011"/>
    </source>
</evidence>
<keyword evidence="4" id="KW-0830">Ubiquinone</keyword>
<evidence type="ECO:0000256" key="1">
    <source>
        <dbReference type="ARBA" id="ARBA00009670"/>
    </source>
</evidence>
<dbReference type="Gene3D" id="1.10.510.10">
    <property type="entry name" value="Transferase(Phosphotransferase) domain 1"/>
    <property type="match status" value="1"/>
</dbReference>
<dbReference type="PANTHER" id="PTHR10566:SF113">
    <property type="entry name" value="PROTEIN ACTIVITY OF BC1 COMPLEX KINASE 7, CHLOROPLASTIC"/>
    <property type="match status" value="1"/>
</dbReference>
<feature type="transmembrane region" description="Helical" evidence="2">
    <location>
        <begin position="522"/>
        <end position="544"/>
    </location>
</feature>
<dbReference type="InterPro" id="IPR000719">
    <property type="entry name" value="Prot_kinase_dom"/>
</dbReference>
<dbReference type="InterPro" id="IPR050154">
    <property type="entry name" value="UbiB_kinase"/>
</dbReference>
<dbReference type="CDD" id="cd05121">
    <property type="entry name" value="ABC1_ADCK3-like"/>
    <property type="match status" value="1"/>
</dbReference>
<evidence type="ECO:0000313" key="4">
    <source>
        <dbReference type="EMBL" id="SDM20290.1"/>
    </source>
</evidence>
<proteinExistence type="inferred from homology"/>
<feature type="transmembrane region" description="Helical" evidence="2">
    <location>
        <begin position="496"/>
        <end position="516"/>
    </location>
</feature>
<keyword evidence="2" id="KW-0472">Membrane</keyword>